<dbReference type="EMBL" id="CP064782">
    <property type="protein sequence ID" value="QWT48858.1"/>
    <property type="molecule type" value="Genomic_DNA"/>
</dbReference>
<evidence type="ECO:0008006" key="3">
    <source>
        <dbReference type="Google" id="ProtNLM"/>
    </source>
</evidence>
<dbReference type="RefSeq" id="WP_216128346.1">
    <property type="nucleotide sequence ID" value="NZ_CP064782.1"/>
</dbReference>
<accession>A0A975XUJ5</accession>
<proteinExistence type="predicted"/>
<gene>
    <name evidence="1" type="ORF">Azoinq_13690</name>
</gene>
<dbReference type="KEGG" id="aiq:Azoinq_13690"/>
<sequence length="409" mass="45100">MHLHLLIPELLWPEPEDGLAYQELGPATLPALSRLLDRCPPRRESALAPEIWLAQALEGDRAPLAYRRWQGEGMAEGVVDRGLLDKTTVPQQNPIQAPSSRPILWLCADPAHLRLHQEQVVLADSRDLGLTPEEAQALGTALGEHFSQAGDLEVQCFTPHPRRWYLRLQGGWLDPVWQASQAPDGVSPAPAQDYPAPPLSAVTGRRLENLLPRSGGAPLARHLAALFNEAQMFLYAHPVNEAREARGQATVNSLWLWGAAWEPAIGPTQPADVSRPWNVLYSDDTLSRGLARSAGVPVQALPDDYAGLAAAAGTVLAQIPDLLPPAQYQEAEDWRQALLDLEQRWFAPLLAALDGRQLESLTLVSPSSYGLLSWTPAPRNPWRFWQAFRQPPAIQDLARTLAADREEPR</sequence>
<organism evidence="1 2">
    <name type="scientific">Azospira inquinata</name>
    <dbReference type="NCBI Taxonomy" id="2785627"/>
    <lineage>
        <taxon>Bacteria</taxon>
        <taxon>Pseudomonadati</taxon>
        <taxon>Pseudomonadota</taxon>
        <taxon>Betaproteobacteria</taxon>
        <taxon>Rhodocyclales</taxon>
        <taxon>Rhodocyclaceae</taxon>
        <taxon>Azospira</taxon>
    </lineage>
</organism>
<reference evidence="1" key="1">
    <citation type="submission" date="2020-11" db="EMBL/GenBank/DDBJ databases">
        <title>Azospira inquinata sp. nov.</title>
        <authorList>
            <person name="Moe W.M."/>
            <person name="Mikes M.C."/>
        </authorList>
    </citation>
    <scope>NUCLEOTIDE SEQUENCE</scope>
    <source>
        <strain evidence="1">Azo-3</strain>
    </source>
</reference>
<protein>
    <recommendedName>
        <fullName evidence="3">Phosphoglycerate mutase</fullName>
    </recommendedName>
</protein>
<name>A0A975XUJ5_9RHOO</name>
<dbReference type="AlphaFoldDB" id="A0A975XUJ5"/>
<evidence type="ECO:0000313" key="1">
    <source>
        <dbReference type="EMBL" id="QWT48858.1"/>
    </source>
</evidence>
<evidence type="ECO:0000313" key="2">
    <source>
        <dbReference type="Proteomes" id="UP000683428"/>
    </source>
</evidence>
<keyword evidence="2" id="KW-1185">Reference proteome</keyword>
<dbReference type="Proteomes" id="UP000683428">
    <property type="component" value="Chromosome"/>
</dbReference>